<evidence type="ECO:0000256" key="10">
    <source>
        <dbReference type="ARBA" id="ARBA00023136"/>
    </source>
</evidence>
<keyword evidence="9 12" id="KW-0333">Golgi apparatus</keyword>
<evidence type="ECO:0000256" key="11">
    <source>
        <dbReference type="ARBA" id="ARBA00023180"/>
    </source>
</evidence>
<evidence type="ECO:0000256" key="4">
    <source>
        <dbReference type="ARBA" id="ARBA00022676"/>
    </source>
</evidence>
<feature type="domain" description="Fucosyltransferase N-terminal" evidence="14">
    <location>
        <begin position="106"/>
        <end position="218"/>
    </location>
</feature>
<dbReference type="SUPFAM" id="SSF53756">
    <property type="entry name" value="UDP-Glycosyltransferase/glycogen phosphorylase"/>
    <property type="match status" value="2"/>
</dbReference>
<evidence type="ECO:0000256" key="2">
    <source>
        <dbReference type="ARBA" id="ARBA00004922"/>
    </source>
</evidence>
<keyword evidence="5 12" id="KW-0808">Transferase</keyword>
<evidence type="ECO:0000256" key="6">
    <source>
        <dbReference type="ARBA" id="ARBA00022692"/>
    </source>
</evidence>
<comment type="caution">
    <text evidence="15">The sequence shown here is derived from an EMBL/GenBank/DDBJ whole genome shotgun (WGS) entry which is preliminary data.</text>
</comment>
<evidence type="ECO:0000256" key="9">
    <source>
        <dbReference type="ARBA" id="ARBA00023034"/>
    </source>
</evidence>
<evidence type="ECO:0000256" key="12">
    <source>
        <dbReference type="RuleBase" id="RU003832"/>
    </source>
</evidence>
<dbReference type="Gene3D" id="3.40.50.11660">
    <property type="entry name" value="Glycosyl transferase family 10, C-terminal domain"/>
    <property type="match status" value="2"/>
</dbReference>
<accession>A0A8J2S2D1</accession>
<dbReference type="Pfam" id="PF17039">
    <property type="entry name" value="Glyco_tran_10_N"/>
    <property type="match status" value="2"/>
</dbReference>
<evidence type="ECO:0000256" key="7">
    <source>
        <dbReference type="ARBA" id="ARBA00022968"/>
    </source>
</evidence>
<dbReference type="InterPro" id="IPR031481">
    <property type="entry name" value="Glyco_tran_10_N"/>
</dbReference>
<evidence type="ECO:0000256" key="8">
    <source>
        <dbReference type="ARBA" id="ARBA00022989"/>
    </source>
</evidence>
<evidence type="ECO:0000313" key="16">
    <source>
        <dbReference type="Proteomes" id="UP000789390"/>
    </source>
</evidence>
<feature type="transmembrane region" description="Helical" evidence="12">
    <location>
        <begin position="7"/>
        <end position="26"/>
    </location>
</feature>
<gene>
    <name evidence="15" type="ORF">DGAL_LOCUS15359</name>
</gene>
<reference evidence="15" key="1">
    <citation type="submission" date="2021-11" db="EMBL/GenBank/DDBJ databases">
        <authorList>
            <person name="Schell T."/>
        </authorList>
    </citation>
    <scope>NUCLEOTIDE SEQUENCE</scope>
    <source>
        <strain evidence="15">M5</strain>
    </source>
</reference>
<dbReference type="InterPro" id="IPR001503">
    <property type="entry name" value="Glyco_trans_10"/>
</dbReference>
<keyword evidence="7" id="KW-0735">Signal-anchor</keyword>
<keyword evidence="6 12" id="KW-0812">Transmembrane</keyword>
<keyword evidence="4 12" id="KW-0328">Glycosyltransferase</keyword>
<dbReference type="FunFam" id="3.40.50.11660:FF:000004">
    <property type="entry name" value="Glycoprotein 3-alpha-L-fucosyltransferase A"/>
    <property type="match status" value="2"/>
</dbReference>
<keyword evidence="10 12" id="KW-0472">Membrane</keyword>
<dbReference type="PANTHER" id="PTHR48438">
    <property type="entry name" value="ALPHA-(1,3)-FUCOSYLTRANSFERASE C-RELATED"/>
    <property type="match status" value="1"/>
</dbReference>
<evidence type="ECO:0000256" key="3">
    <source>
        <dbReference type="ARBA" id="ARBA00008919"/>
    </source>
</evidence>
<dbReference type="InterPro" id="IPR055270">
    <property type="entry name" value="Glyco_tran_10_C"/>
</dbReference>
<comment type="pathway">
    <text evidence="2">Protein modification; protein glycosylation.</text>
</comment>
<dbReference type="PANTHER" id="PTHR48438:SF1">
    <property type="entry name" value="ALPHA-(1,3)-FUCOSYLTRANSFERASE C-RELATED"/>
    <property type="match status" value="1"/>
</dbReference>
<keyword evidence="8 12" id="KW-1133">Transmembrane helix</keyword>
<feature type="domain" description="Fucosyltransferase C-terminal" evidence="13">
    <location>
        <begin position="249"/>
        <end position="432"/>
    </location>
</feature>
<dbReference type="GO" id="GO:0008417">
    <property type="term" value="F:fucosyltransferase activity"/>
    <property type="evidence" value="ECO:0007669"/>
    <property type="project" value="InterPro"/>
</dbReference>
<evidence type="ECO:0000313" key="15">
    <source>
        <dbReference type="EMBL" id="CAH0111707.1"/>
    </source>
</evidence>
<name>A0A8J2S2D1_9CRUS</name>
<dbReference type="Proteomes" id="UP000789390">
    <property type="component" value="Unassembled WGS sequence"/>
</dbReference>
<comment type="subcellular location">
    <subcellularLocation>
        <location evidence="1 12">Golgi apparatus</location>
        <location evidence="1 12">Golgi stack membrane</location>
        <topology evidence="1 12">Single-pass type II membrane protein</topology>
    </subcellularLocation>
</comment>
<dbReference type="GO" id="GO:0032580">
    <property type="term" value="C:Golgi cisterna membrane"/>
    <property type="evidence" value="ECO:0007669"/>
    <property type="project" value="UniProtKB-SubCell"/>
</dbReference>
<feature type="domain" description="Fucosyltransferase C-terminal" evidence="13">
    <location>
        <begin position="641"/>
        <end position="823"/>
    </location>
</feature>
<evidence type="ECO:0000259" key="13">
    <source>
        <dbReference type="Pfam" id="PF00852"/>
    </source>
</evidence>
<dbReference type="EC" id="2.4.1.-" evidence="12"/>
<evidence type="ECO:0000259" key="14">
    <source>
        <dbReference type="Pfam" id="PF17039"/>
    </source>
</evidence>
<comment type="similarity">
    <text evidence="3 12">Belongs to the glycosyltransferase 10 family.</text>
</comment>
<keyword evidence="11" id="KW-0325">Glycoprotein</keyword>
<feature type="domain" description="Fucosyltransferase N-terminal" evidence="14">
    <location>
        <begin position="500"/>
        <end position="610"/>
    </location>
</feature>
<protein>
    <recommendedName>
        <fullName evidence="12">Fucosyltransferase</fullName>
        <ecNumber evidence="12">2.4.1.-</ecNumber>
    </recommendedName>
</protein>
<evidence type="ECO:0000256" key="5">
    <source>
        <dbReference type="ARBA" id="ARBA00022679"/>
    </source>
</evidence>
<organism evidence="15 16">
    <name type="scientific">Daphnia galeata</name>
    <dbReference type="NCBI Taxonomy" id="27404"/>
    <lineage>
        <taxon>Eukaryota</taxon>
        <taxon>Metazoa</taxon>
        <taxon>Ecdysozoa</taxon>
        <taxon>Arthropoda</taxon>
        <taxon>Crustacea</taxon>
        <taxon>Branchiopoda</taxon>
        <taxon>Diplostraca</taxon>
        <taxon>Cladocera</taxon>
        <taxon>Anomopoda</taxon>
        <taxon>Daphniidae</taxon>
        <taxon>Daphnia</taxon>
    </lineage>
</organism>
<dbReference type="InterPro" id="IPR038577">
    <property type="entry name" value="GT10-like_C_sf"/>
</dbReference>
<dbReference type="AlphaFoldDB" id="A0A8J2S2D1"/>
<dbReference type="UniPathway" id="UPA00378"/>
<dbReference type="EMBL" id="CAKKLH010000315">
    <property type="protein sequence ID" value="CAH0111707.1"/>
    <property type="molecule type" value="Genomic_DNA"/>
</dbReference>
<evidence type="ECO:0000256" key="1">
    <source>
        <dbReference type="ARBA" id="ARBA00004447"/>
    </source>
</evidence>
<dbReference type="Pfam" id="PF00852">
    <property type="entry name" value="Glyco_transf_10"/>
    <property type="match status" value="2"/>
</dbReference>
<keyword evidence="16" id="KW-1185">Reference proteome</keyword>
<sequence>MLSNIRIVKITCLILMVFTISEIYFYPITKLFVEEKPMLFFNVETTFSIQTSTELLTSKRVETQSTTTQSLTTTKQSPVVNISQERYQLVQKYEQDKLTDVNAPFKRILFWNDYWGIPDFRLGVGRDAFSKYGCPVWQCETSTNRSDVHEYDAVIIHMRGNSYSPDDLPKRRTPQQRYVFWNLESASWIEFINTTILANYFNWTLTYRWDSDMVMPYGYVRPTGNVPLHPSENQMRELIANQKINYATGKTKMAAWMVSNCIYTNSGRKEMVAILQNYIQIDVYGYCGTMECPKQEGVDNSSEDCRDMVGKNYKFYMSLENSLCKEYITEKFFGMLHRPIIPIIFGLHDHYDKIAPPHSFINAAKFENMRKLADYLILLDKNDTLYNEYFWWKPHFESRYKQKDVNIGMCHLCASLHNKTMPQKIYPNMTDWWETQSECLVIVDENVEEIYFYPKLASIERIENQPKAKQSPVVNISQERYQLVQKYEQDKLTDVNAPFKRILFWNDFFGIPDFRFGVGRDPFRKYGCPVWQCETSTNRSDVHEYDAVIIHMRSWKLDDLPQRRLPQQRYVFWLLESAGWPEYLDTSPMGNYFNWTLTYRWDSDMVMPYGYVRPTGNVPLHPSEDQMRELIANQKINYATGKTKMAAWMVSNCGSHSSRNEMVGILQKYIQIDVYGACGTMTCPKQEGVDNSSEDCRDMVGKTYKFYMSLENSLCRDYISEKIFGILPRPIVPIIFGLHDHYDKIAPPHSFINAAKFENMKKLADYLILLDKNDTLYNEYFWWKPHFESRYKQKDVNIGMCHLCASLHNKTMPQKIYPNMTDWWDNQSSCISSPQIS</sequence>
<proteinExistence type="inferred from homology"/>
<dbReference type="OrthoDB" id="427096at2759"/>